<dbReference type="SUPFAM" id="SSF55729">
    <property type="entry name" value="Acyl-CoA N-acyltransferases (Nat)"/>
    <property type="match status" value="1"/>
</dbReference>
<comment type="subcellular location">
    <subcellularLocation>
        <location evidence="1">Nucleus</location>
    </subcellularLocation>
</comment>
<evidence type="ECO:0000256" key="2">
    <source>
        <dbReference type="ARBA" id="ARBA00022723"/>
    </source>
</evidence>
<dbReference type="PROSITE" id="PS01359">
    <property type="entry name" value="ZF_PHD_1"/>
    <property type="match status" value="1"/>
</dbReference>
<feature type="region of interest" description="Disordered" evidence="7">
    <location>
        <begin position="232"/>
        <end position="487"/>
    </location>
</feature>
<dbReference type="PROSITE" id="PS50016">
    <property type="entry name" value="ZF_PHD_2"/>
    <property type="match status" value="1"/>
</dbReference>
<feature type="domain" description="N-acetyltransferase" evidence="9">
    <location>
        <begin position="975"/>
        <end position="1139"/>
    </location>
</feature>
<dbReference type="Proteomes" id="UP001141552">
    <property type="component" value="Unassembled WGS sequence"/>
</dbReference>
<feature type="compositionally biased region" description="Polar residues" evidence="7">
    <location>
        <begin position="383"/>
        <end position="395"/>
    </location>
</feature>
<feature type="region of interest" description="Disordered" evidence="7">
    <location>
        <begin position="642"/>
        <end position="677"/>
    </location>
</feature>
<dbReference type="PROSITE" id="PS51186">
    <property type="entry name" value="GNAT"/>
    <property type="match status" value="1"/>
</dbReference>
<dbReference type="PANTHER" id="PTHR47025:SF2">
    <property type="entry name" value="AUTOIMMUNE REGULATOR"/>
    <property type="match status" value="1"/>
</dbReference>
<dbReference type="GO" id="GO:0000977">
    <property type="term" value="F:RNA polymerase II transcription regulatory region sequence-specific DNA binding"/>
    <property type="evidence" value="ECO:0007669"/>
    <property type="project" value="TreeGrafter"/>
</dbReference>
<evidence type="ECO:0000259" key="8">
    <source>
        <dbReference type="PROSITE" id="PS50016"/>
    </source>
</evidence>
<feature type="region of interest" description="Disordered" evidence="7">
    <location>
        <begin position="33"/>
        <end position="83"/>
    </location>
</feature>
<feature type="compositionally biased region" description="Polar residues" evidence="7">
    <location>
        <begin position="430"/>
        <end position="440"/>
    </location>
</feature>
<dbReference type="Gene3D" id="3.40.630.30">
    <property type="match status" value="1"/>
</dbReference>
<dbReference type="FunFam" id="3.30.40.10:FF:000494">
    <property type="entry name" value="Acyl-CoA N-acyltransferase with RING/FYVE/PHD-type zinc finger domain"/>
    <property type="match status" value="1"/>
</dbReference>
<evidence type="ECO:0008006" key="12">
    <source>
        <dbReference type="Google" id="ProtNLM"/>
    </source>
</evidence>
<dbReference type="GO" id="GO:0008270">
    <property type="term" value="F:zinc ion binding"/>
    <property type="evidence" value="ECO:0007669"/>
    <property type="project" value="UniProtKB-KW"/>
</dbReference>
<sequence length="1151" mass="124842">MANGSGVKDTPVAKVRPGLKREFAFAFQSHSEISGGSLGRTRASRPQNGNVVVSPRSDDGSKSKKRLKAKNGGGGAARGGRALVVEEEKGDVVELGSGDEEAKIGCGDVDIVEVNGNAVDLVAGEKDQPRNAAVVVGTRENEEFEEKLSVVDSENKGGGIEGNGNGLPEDGSNSAVVMGLSRVDTKEGKASVRVTGVLASKSVCDGDSLIGKVEEKPLRRFTRSLLKLKLKSEGKEGSCASLPVSMDVDEKSQPEKVDENSGPEKGMDVDDKSELEKANEKSGQEKGMDVDEKSEPEKGVEVSAPEKGNEVSELEKAMDVDKETEPEKVNVKSEPEKSMDEDKKSEPETVTAKSEPEKVTTDEGVKSKGDCELKKVDGDCAQEENNGVLSTNTVTVEEGGANGSLLGSNGDGNRNVGGTPVRRFTRSLLRPNSESGSMTPVKSEEKNSSTVEGNGDDDDAGKESDAGATTTPSTTSKSDKSKPKSCLPKFPSKLKDLLDTGILDGMKVKYLRSYKSKATGTTELCGVVKGFGILCFCDDCKGDQVVAPTMFELHAKSANKRPPEYIFLENGNSLRDVLNACKNATLETLEEALRLSTGLTALRKSEFCLHCRGTMTEAGAEQSRVLCVACLELKSSRAGLLETTETDKSSPKRPLLSKPSEPHSALKCASSGNKSQGRLTRKDLRLHKLVFEEDILPDGTEVAYYSRGQKLLVGYKKGFGIFCSCCNSEVSPSQFEAHAGWASRRQPYLHIYTSNGVSLHELSISLSKERRISTTENDDLCQICRDGGDLLCCDGCPRAFHQECLCLPSIPKGKWHCKFCLNNYEKEKMVERNVNAIAAGRVAGVDPIEQITKRCIRIIQTLETEFGGCVLCRGHDFQKTFGPRTVILCDQCEKEYHVGCLKDHKIQDLKELPEGKWFCCSECNKIFSALKKLVVRGEEELPDSSLNVIKKKHDEVGSDNGGSNHISWRLLNESIDDSAASQSLLTEAVAIFHESFGTITVDRSTCKGDRDLIPAMVHGRDFKGQELSGMYSAVILVNHVIVSAAIVRIFGQEVAEIPLVATASKFQGQGYFQTLFTCIEKLFAFLNVKHIILPAAEEAESIWTNKFGFSRMEPDELLAYRKNYPVMVFQGTSMLRKAVPKCRIIGKSEGG</sequence>
<dbReference type="GO" id="GO:0005634">
    <property type="term" value="C:nucleus"/>
    <property type="evidence" value="ECO:0007669"/>
    <property type="project" value="UniProtKB-SubCell"/>
</dbReference>
<dbReference type="InterPro" id="IPR032308">
    <property type="entry name" value="TDBD"/>
</dbReference>
<dbReference type="PANTHER" id="PTHR47025">
    <property type="entry name" value="AUTOIMMUNE REGULATOR"/>
    <property type="match status" value="1"/>
</dbReference>
<dbReference type="InterPro" id="IPR059153">
    <property type="entry name" value="NSD_PHD-1st"/>
</dbReference>
<dbReference type="InterPro" id="IPR011011">
    <property type="entry name" value="Znf_FYVE_PHD"/>
</dbReference>
<reference evidence="10" key="2">
    <citation type="journal article" date="2023" name="Plants (Basel)">
        <title>Annotation of the Turnera subulata (Passifloraceae) Draft Genome Reveals the S-Locus Evolved after the Divergence of Turneroideae from Passifloroideae in a Stepwise Manner.</title>
        <authorList>
            <person name="Henning P.M."/>
            <person name="Roalson E.H."/>
            <person name="Mir W."/>
            <person name="McCubbin A.G."/>
            <person name="Shore J.S."/>
        </authorList>
    </citation>
    <scope>NUCLEOTIDE SEQUENCE</scope>
    <source>
        <strain evidence="10">F60SS</strain>
    </source>
</reference>
<dbReference type="SMART" id="SM00249">
    <property type="entry name" value="PHD"/>
    <property type="match status" value="2"/>
</dbReference>
<keyword evidence="4" id="KW-0862">Zinc</keyword>
<feature type="compositionally biased region" description="Basic and acidic residues" evidence="7">
    <location>
        <begin position="307"/>
        <end position="347"/>
    </location>
</feature>
<dbReference type="InterPro" id="IPR056511">
    <property type="entry name" value="IDM1_C"/>
</dbReference>
<dbReference type="GO" id="GO:0045944">
    <property type="term" value="P:positive regulation of transcription by RNA polymerase II"/>
    <property type="evidence" value="ECO:0007669"/>
    <property type="project" value="TreeGrafter"/>
</dbReference>
<evidence type="ECO:0000313" key="11">
    <source>
        <dbReference type="Proteomes" id="UP001141552"/>
    </source>
</evidence>
<feature type="domain" description="PHD-type" evidence="8">
    <location>
        <begin position="778"/>
        <end position="823"/>
    </location>
</feature>
<dbReference type="AlphaFoldDB" id="A0A9Q0G595"/>
<feature type="compositionally biased region" description="Basic and acidic residues" evidence="7">
    <location>
        <begin position="248"/>
        <end position="259"/>
    </location>
</feature>
<gene>
    <name evidence="10" type="ORF">Tsubulata_042770</name>
</gene>
<evidence type="ECO:0000256" key="1">
    <source>
        <dbReference type="ARBA" id="ARBA00004123"/>
    </source>
</evidence>
<feature type="compositionally biased region" description="Basic and acidic residues" evidence="7">
    <location>
        <begin position="265"/>
        <end position="300"/>
    </location>
</feature>
<dbReference type="GO" id="GO:0016747">
    <property type="term" value="F:acyltransferase activity, transferring groups other than amino-acyl groups"/>
    <property type="evidence" value="ECO:0007669"/>
    <property type="project" value="InterPro"/>
</dbReference>
<feature type="region of interest" description="Disordered" evidence="7">
    <location>
        <begin position="144"/>
        <end position="174"/>
    </location>
</feature>
<name>A0A9Q0G595_9ROSI</name>
<reference evidence="10" key="1">
    <citation type="submission" date="2022-02" db="EMBL/GenBank/DDBJ databases">
        <authorList>
            <person name="Henning P.M."/>
            <person name="McCubbin A.G."/>
            <person name="Shore J.S."/>
        </authorList>
    </citation>
    <scope>NUCLEOTIDE SEQUENCE</scope>
    <source>
        <strain evidence="10">F60SS</strain>
        <tissue evidence="10">Leaves</tissue>
    </source>
</reference>
<dbReference type="SUPFAM" id="SSF57903">
    <property type="entry name" value="FYVE/PHD zinc finger"/>
    <property type="match status" value="2"/>
</dbReference>
<dbReference type="InterPro" id="IPR013083">
    <property type="entry name" value="Znf_RING/FYVE/PHD"/>
</dbReference>
<evidence type="ECO:0000256" key="5">
    <source>
        <dbReference type="ARBA" id="ARBA00023242"/>
    </source>
</evidence>
<evidence type="ECO:0000256" key="4">
    <source>
        <dbReference type="ARBA" id="ARBA00022833"/>
    </source>
</evidence>
<comment type="caution">
    <text evidence="10">The sequence shown here is derived from an EMBL/GenBank/DDBJ whole genome shotgun (WGS) entry which is preliminary data.</text>
</comment>
<dbReference type="Gene3D" id="3.30.40.10">
    <property type="entry name" value="Zinc/RING finger domain, C3HC4 (zinc finger)"/>
    <property type="match status" value="2"/>
</dbReference>
<feature type="compositionally biased region" description="Low complexity" evidence="7">
    <location>
        <begin position="403"/>
        <end position="414"/>
    </location>
</feature>
<dbReference type="InterPro" id="IPR019786">
    <property type="entry name" value="Zinc_finger_PHD-type_CS"/>
</dbReference>
<dbReference type="EMBL" id="JAKUCV010002130">
    <property type="protein sequence ID" value="KAJ4843843.1"/>
    <property type="molecule type" value="Genomic_DNA"/>
</dbReference>
<keyword evidence="3 6" id="KW-0863">Zinc-finger</keyword>
<feature type="compositionally biased region" description="Basic and acidic residues" evidence="7">
    <location>
        <begin position="354"/>
        <end position="378"/>
    </location>
</feature>
<evidence type="ECO:0000313" key="10">
    <source>
        <dbReference type="EMBL" id="KAJ4843843.1"/>
    </source>
</evidence>
<dbReference type="OrthoDB" id="1903104at2759"/>
<dbReference type="GO" id="GO:0003682">
    <property type="term" value="F:chromatin binding"/>
    <property type="evidence" value="ECO:0007669"/>
    <property type="project" value="TreeGrafter"/>
</dbReference>
<dbReference type="InterPro" id="IPR001965">
    <property type="entry name" value="Znf_PHD"/>
</dbReference>
<dbReference type="Pfam" id="PF23209">
    <property type="entry name" value="IDM1_C"/>
    <property type="match status" value="1"/>
</dbReference>
<feature type="compositionally biased region" description="Basic and acidic residues" evidence="7">
    <location>
        <begin position="146"/>
        <end position="155"/>
    </location>
</feature>
<keyword evidence="11" id="KW-1185">Reference proteome</keyword>
<dbReference type="CDD" id="cd15539">
    <property type="entry name" value="PHD1_AIRE"/>
    <property type="match status" value="1"/>
</dbReference>
<dbReference type="Pfam" id="PF16135">
    <property type="entry name" value="TDBD"/>
    <property type="match status" value="2"/>
</dbReference>
<dbReference type="Pfam" id="PF23011">
    <property type="entry name" value="PHD-1st_NSD"/>
    <property type="match status" value="1"/>
</dbReference>
<organism evidence="10 11">
    <name type="scientific">Turnera subulata</name>
    <dbReference type="NCBI Taxonomy" id="218843"/>
    <lineage>
        <taxon>Eukaryota</taxon>
        <taxon>Viridiplantae</taxon>
        <taxon>Streptophyta</taxon>
        <taxon>Embryophyta</taxon>
        <taxon>Tracheophyta</taxon>
        <taxon>Spermatophyta</taxon>
        <taxon>Magnoliopsida</taxon>
        <taxon>eudicotyledons</taxon>
        <taxon>Gunneridae</taxon>
        <taxon>Pentapetalae</taxon>
        <taxon>rosids</taxon>
        <taxon>fabids</taxon>
        <taxon>Malpighiales</taxon>
        <taxon>Passifloraceae</taxon>
        <taxon>Turnera</taxon>
    </lineage>
</organism>
<dbReference type="InterPro" id="IPR019787">
    <property type="entry name" value="Znf_PHD-finger"/>
</dbReference>
<evidence type="ECO:0000256" key="6">
    <source>
        <dbReference type="PROSITE-ProRule" id="PRU00146"/>
    </source>
</evidence>
<evidence type="ECO:0000256" key="3">
    <source>
        <dbReference type="ARBA" id="ARBA00022771"/>
    </source>
</evidence>
<keyword evidence="2" id="KW-0479">Metal-binding</keyword>
<dbReference type="InterPro" id="IPR000182">
    <property type="entry name" value="GNAT_dom"/>
</dbReference>
<keyword evidence="5" id="KW-0539">Nucleus</keyword>
<evidence type="ECO:0000256" key="7">
    <source>
        <dbReference type="SAM" id="MobiDB-lite"/>
    </source>
</evidence>
<dbReference type="InterPro" id="IPR016181">
    <property type="entry name" value="Acyl_CoA_acyltransferase"/>
</dbReference>
<feature type="compositionally biased region" description="Gly residues" evidence="7">
    <location>
        <begin position="156"/>
        <end position="165"/>
    </location>
</feature>
<dbReference type="GO" id="GO:0042393">
    <property type="term" value="F:histone binding"/>
    <property type="evidence" value="ECO:0007669"/>
    <property type="project" value="TreeGrafter"/>
</dbReference>
<protein>
    <recommendedName>
        <fullName evidence="12">PHD-type domain-containing protein</fullName>
    </recommendedName>
</protein>
<proteinExistence type="predicted"/>
<accession>A0A9Q0G595</accession>
<evidence type="ECO:0000259" key="9">
    <source>
        <dbReference type="PROSITE" id="PS51186"/>
    </source>
</evidence>